<organism evidence="1 2">
    <name type="scientific">Rhizophagus irregularis</name>
    <dbReference type="NCBI Taxonomy" id="588596"/>
    <lineage>
        <taxon>Eukaryota</taxon>
        <taxon>Fungi</taxon>
        <taxon>Fungi incertae sedis</taxon>
        <taxon>Mucoromycota</taxon>
        <taxon>Glomeromycotina</taxon>
        <taxon>Glomeromycetes</taxon>
        <taxon>Glomerales</taxon>
        <taxon>Glomeraceae</taxon>
        <taxon>Rhizophagus</taxon>
    </lineage>
</organism>
<dbReference type="EMBL" id="LLXI01000872">
    <property type="protein sequence ID" value="PKY50400.1"/>
    <property type="molecule type" value="Genomic_DNA"/>
</dbReference>
<dbReference type="Proteomes" id="UP000234323">
    <property type="component" value="Unassembled WGS sequence"/>
</dbReference>
<accession>A0A2I1GUS2</accession>
<protein>
    <submittedName>
        <fullName evidence="1">Uncharacterized protein</fullName>
    </submittedName>
</protein>
<reference evidence="1 2" key="1">
    <citation type="submission" date="2015-10" db="EMBL/GenBank/DDBJ databases">
        <title>Genome analyses suggest a sexual origin of heterokaryosis in a supposedly ancient asexual fungus.</title>
        <authorList>
            <person name="Ropars J."/>
            <person name="Sedzielewska K."/>
            <person name="Noel J."/>
            <person name="Charron P."/>
            <person name="Farinelli L."/>
            <person name="Marton T."/>
            <person name="Kruger M."/>
            <person name="Pelin A."/>
            <person name="Brachmann A."/>
            <person name="Corradi N."/>
        </authorList>
    </citation>
    <scope>NUCLEOTIDE SEQUENCE [LARGE SCALE GENOMIC DNA]</scope>
    <source>
        <strain evidence="1 2">A4</strain>
    </source>
</reference>
<dbReference type="AlphaFoldDB" id="A0A2I1GUS2"/>
<gene>
    <name evidence="1" type="ORF">RhiirA4_263908</name>
</gene>
<evidence type="ECO:0000313" key="2">
    <source>
        <dbReference type="Proteomes" id="UP000234323"/>
    </source>
</evidence>
<proteinExistence type="predicted"/>
<evidence type="ECO:0000313" key="1">
    <source>
        <dbReference type="EMBL" id="PKY50400.1"/>
    </source>
</evidence>
<sequence length="123" mass="14162">MNMQSNEKTSTKRVKPLTLPVLIILNLKKKKSNITRSTPRFILPNPQQKVFQPPLPLRHISQLPQPEQQRNVPQLQQTFPLNLSQEQCVPQHCEIDPQLYGTSQFAELEVSYDENALLVSLHV</sequence>
<comment type="caution">
    <text evidence="1">The sequence shown here is derived from an EMBL/GenBank/DDBJ whole genome shotgun (WGS) entry which is preliminary data.</text>
</comment>
<keyword evidence="2" id="KW-1185">Reference proteome</keyword>
<name>A0A2I1GUS2_9GLOM</name>